<dbReference type="PATRIC" id="fig|1481663.12.peg.536"/>
<dbReference type="PANTHER" id="PTHR43174">
    <property type="entry name" value="UDP-N-ACETYLGLUCOSAMINE 2-EPIMERASE"/>
    <property type="match status" value="1"/>
</dbReference>
<dbReference type="OrthoDB" id="9803238at2"/>
<dbReference type="NCBIfam" id="TIGR00236">
    <property type="entry name" value="wecB"/>
    <property type="match status" value="1"/>
</dbReference>
<dbReference type="Proteomes" id="UP000050491">
    <property type="component" value="Unassembled WGS sequence"/>
</dbReference>
<evidence type="ECO:0000256" key="1">
    <source>
        <dbReference type="ARBA" id="ARBA00023235"/>
    </source>
</evidence>
<dbReference type="GO" id="GO:0008761">
    <property type="term" value="F:UDP-N-acetylglucosamine 2-epimerase activity"/>
    <property type="evidence" value="ECO:0007669"/>
    <property type="project" value="UniProtKB-EC"/>
</dbReference>
<dbReference type="InterPro" id="IPR003331">
    <property type="entry name" value="UDP_GlcNAc_Epimerase_2_dom"/>
</dbReference>
<organism evidence="8 9">
    <name type="scientific">Vibrio metoecus</name>
    <dbReference type="NCBI Taxonomy" id="1481663"/>
    <lineage>
        <taxon>Bacteria</taxon>
        <taxon>Pseudomonadati</taxon>
        <taxon>Pseudomonadota</taxon>
        <taxon>Gammaproteobacteria</taxon>
        <taxon>Vibrionales</taxon>
        <taxon>Vibrionaceae</taxon>
        <taxon>Vibrio</taxon>
    </lineage>
</organism>
<keyword evidence="1 6" id="KW-0413">Isomerase</keyword>
<proteinExistence type="inferred from homology"/>
<feature type="domain" description="UDP-N-acetylglucosamine 2-epimerase" evidence="7">
    <location>
        <begin position="25"/>
        <end position="372"/>
    </location>
</feature>
<comment type="catalytic activity">
    <reaction evidence="2">
        <text>UDP-N-acetyl-alpha-D-glucosamine = UDP-N-acetyl-alpha-D-mannosamine</text>
        <dbReference type="Rhea" id="RHEA:17213"/>
        <dbReference type="ChEBI" id="CHEBI:57705"/>
        <dbReference type="ChEBI" id="CHEBI:68623"/>
        <dbReference type="EC" id="5.1.3.14"/>
    </reaction>
</comment>
<comment type="similarity">
    <text evidence="3 6">Belongs to the UDP-N-acetylglucosamine 2-epimerase family.</text>
</comment>
<sequence>MPLKKVLTVFGTRPEAIKMAPLVHALAADERFEAKCCVTAQHREMLDQVLELFEITPDYDLNLMKAGQTLNEVTARILLELKPVLQEFKPDVVLIHGDTATTFAASLAAYYEQIVVGHVEAGLRTGNIYSPWPEEANRKLTGALTKYHFAPTETSKQNLLQENYAAENIFVTGNTVIDALLMVKEKIEQDTDLKATLAAQFPYLDENKKLILVTGHRRESFGGGFERICEALAKTAKQHQDVQILYPMHLNPNVREPVNRILGSVENVLLIEPQQYLPFIYLMDRSHIILTDSGGIQEEAPSLGKPVLVMRDTTERPEAVAAGTVKLVGTDVEKIVSNLNTLLSDSEAYQAMSFAHNPYGDGKACHRILDSLCK</sequence>
<dbReference type="Gene3D" id="3.40.50.2000">
    <property type="entry name" value="Glycogen Phosphorylase B"/>
    <property type="match status" value="2"/>
</dbReference>
<dbReference type="RefSeq" id="WP_055064616.1">
    <property type="nucleotide sequence ID" value="NZ_LBGP01000011.1"/>
</dbReference>
<accession>A0A0Q0TLA7</accession>
<evidence type="ECO:0000256" key="2">
    <source>
        <dbReference type="ARBA" id="ARBA00036080"/>
    </source>
</evidence>
<dbReference type="InterPro" id="IPR029767">
    <property type="entry name" value="WecB-like"/>
</dbReference>
<evidence type="ECO:0000259" key="7">
    <source>
        <dbReference type="Pfam" id="PF02350"/>
    </source>
</evidence>
<dbReference type="Pfam" id="PF02350">
    <property type="entry name" value="Epimerase_2"/>
    <property type="match status" value="1"/>
</dbReference>
<dbReference type="CDD" id="cd03786">
    <property type="entry name" value="GTB_UDP-GlcNAc_2-Epimerase"/>
    <property type="match status" value="1"/>
</dbReference>
<evidence type="ECO:0000256" key="5">
    <source>
        <dbReference type="ARBA" id="ARBA00074883"/>
    </source>
</evidence>
<dbReference type="EC" id="5.1.3.14" evidence="4"/>
<dbReference type="EMBL" id="LBGP01000011">
    <property type="protein sequence ID" value="KQB01583.1"/>
    <property type="molecule type" value="Genomic_DNA"/>
</dbReference>
<dbReference type="PANTHER" id="PTHR43174:SF2">
    <property type="entry name" value="UDP-N-ACETYLGLUCOSAMINE 2-EPIMERASE"/>
    <property type="match status" value="1"/>
</dbReference>
<protein>
    <recommendedName>
        <fullName evidence="5">UDP-N-acetylglucosamine 2-epimerase</fullName>
        <ecNumber evidence="4">5.1.3.14</ecNumber>
    </recommendedName>
</protein>
<dbReference type="AlphaFoldDB" id="A0A0Q0TLA7"/>
<dbReference type="SUPFAM" id="SSF53756">
    <property type="entry name" value="UDP-Glycosyltransferase/glycogen phosphorylase"/>
    <property type="match status" value="1"/>
</dbReference>
<reference evidence="8 9" key="1">
    <citation type="journal article" date="2015" name="Genome Biol. Evol.">
        <title>The Dynamics of Genetic Interactions between Vibrio metoecus and Vibrio cholerae, Two Close Relatives Co-Occurring in the Environment.</title>
        <authorList>
            <person name="Orata F.D."/>
            <person name="Kirchberger P.C."/>
            <person name="Meheust R."/>
            <person name="Barlow E.J."/>
            <person name="Tarr C.L."/>
            <person name="Boucher Y."/>
        </authorList>
    </citation>
    <scope>NUCLEOTIDE SEQUENCE [LARGE SCALE GENOMIC DNA]</scope>
    <source>
        <strain evidence="8 9">YB5B04</strain>
    </source>
</reference>
<gene>
    <name evidence="8" type="ORF">XV92_08880</name>
</gene>
<comment type="caution">
    <text evidence="8">The sequence shown here is derived from an EMBL/GenBank/DDBJ whole genome shotgun (WGS) entry which is preliminary data.</text>
</comment>
<evidence type="ECO:0000256" key="4">
    <source>
        <dbReference type="ARBA" id="ARBA00038858"/>
    </source>
</evidence>
<evidence type="ECO:0000256" key="3">
    <source>
        <dbReference type="ARBA" id="ARBA00038209"/>
    </source>
</evidence>
<name>A0A0Q0TLA7_VIBMT</name>
<dbReference type="FunFam" id="3.40.50.2000:FF:000043">
    <property type="entry name" value="UDP-N-acetylglucosamine 2-epimerase"/>
    <property type="match status" value="1"/>
</dbReference>
<evidence type="ECO:0000313" key="8">
    <source>
        <dbReference type="EMBL" id="KQB01583.1"/>
    </source>
</evidence>
<evidence type="ECO:0000313" key="9">
    <source>
        <dbReference type="Proteomes" id="UP000050491"/>
    </source>
</evidence>
<evidence type="ECO:0000256" key="6">
    <source>
        <dbReference type="RuleBase" id="RU003513"/>
    </source>
</evidence>